<dbReference type="CDD" id="cd08494">
    <property type="entry name" value="PBP2_NikA_DppA_OppA_like_6"/>
    <property type="match status" value="1"/>
</dbReference>
<organism evidence="4 5">
    <name type="scientific">Psychromonas aquatilis</name>
    <dbReference type="NCBI Taxonomy" id="2005072"/>
    <lineage>
        <taxon>Bacteria</taxon>
        <taxon>Pseudomonadati</taxon>
        <taxon>Pseudomonadota</taxon>
        <taxon>Gammaproteobacteria</taxon>
        <taxon>Alteromonadales</taxon>
        <taxon>Psychromonadaceae</taxon>
        <taxon>Psychromonas</taxon>
    </lineage>
</organism>
<dbReference type="PANTHER" id="PTHR30290">
    <property type="entry name" value="PERIPLASMIC BINDING COMPONENT OF ABC TRANSPORTER"/>
    <property type="match status" value="1"/>
</dbReference>
<dbReference type="EMBL" id="JBAKAZ010000025">
    <property type="protein sequence ID" value="MEL0629572.1"/>
    <property type="molecule type" value="Genomic_DNA"/>
</dbReference>
<comment type="caution">
    <text evidence="4">The sequence shown here is derived from an EMBL/GenBank/DDBJ whole genome shotgun (WGS) entry which is preliminary data.</text>
</comment>
<dbReference type="RefSeq" id="WP_341597627.1">
    <property type="nucleotide sequence ID" value="NZ_JBAKAZ010000025.1"/>
</dbReference>
<dbReference type="InterPro" id="IPR039424">
    <property type="entry name" value="SBP_5"/>
</dbReference>
<gene>
    <name evidence="4" type="ORF">V6256_08115</name>
</gene>
<dbReference type="PIRSF" id="PIRSF002741">
    <property type="entry name" value="MppA"/>
    <property type="match status" value="1"/>
</dbReference>
<evidence type="ECO:0000259" key="3">
    <source>
        <dbReference type="Pfam" id="PF00496"/>
    </source>
</evidence>
<dbReference type="Gene3D" id="3.10.105.10">
    <property type="entry name" value="Dipeptide-binding Protein, Domain 3"/>
    <property type="match status" value="1"/>
</dbReference>
<accession>A0ABU9GQL4</accession>
<dbReference type="Proteomes" id="UP001369082">
    <property type="component" value="Unassembled WGS sequence"/>
</dbReference>
<evidence type="ECO:0000256" key="2">
    <source>
        <dbReference type="ARBA" id="ARBA00022729"/>
    </source>
</evidence>
<protein>
    <submittedName>
        <fullName evidence="4">ABC transporter substrate-binding protein</fullName>
    </submittedName>
</protein>
<dbReference type="PANTHER" id="PTHR30290:SF38">
    <property type="entry name" value="D,D-DIPEPTIDE-BINDING PERIPLASMIC PROTEIN DDPA-RELATED"/>
    <property type="match status" value="1"/>
</dbReference>
<dbReference type="Gene3D" id="3.90.76.10">
    <property type="entry name" value="Dipeptide-binding Protein, Domain 1"/>
    <property type="match status" value="1"/>
</dbReference>
<name>A0ABU9GQL4_9GAMM</name>
<keyword evidence="2" id="KW-0732">Signal</keyword>
<comment type="similarity">
    <text evidence="1">Belongs to the bacterial solute-binding protein 5 family.</text>
</comment>
<dbReference type="InterPro" id="IPR030678">
    <property type="entry name" value="Peptide/Ni-bd"/>
</dbReference>
<dbReference type="SUPFAM" id="SSF53850">
    <property type="entry name" value="Periplasmic binding protein-like II"/>
    <property type="match status" value="1"/>
</dbReference>
<evidence type="ECO:0000256" key="1">
    <source>
        <dbReference type="ARBA" id="ARBA00005695"/>
    </source>
</evidence>
<evidence type="ECO:0000313" key="5">
    <source>
        <dbReference type="Proteomes" id="UP001369082"/>
    </source>
</evidence>
<proteinExistence type="inferred from homology"/>
<keyword evidence="5" id="KW-1185">Reference proteome</keyword>
<evidence type="ECO:0000313" key="4">
    <source>
        <dbReference type="EMBL" id="MEL0629572.1"/>
    </source>
</evidence>
<dbReference type="InterPro" id="IPR000914">
    <property type="entry name" value="SBP_5_dom"/>
</dbReference>
<dbReference type="Gene3D" id="3.40.190.10">
    <property type="entry name" value="Periplasmic binding protein-like II"/>
    <property type="match status" value="1"/>
</dbReference>
<sequence>MIHVNRSILSALAIIGLVTTSGVNAQPRTDLILGMSVEPSGLDPTAAAPVAIAQVVWQNLFEGLVTINKEGEVEPSLAESWSISEDGLTYTFDLRDNVTFQNNKAFTADTAKYTLDKILKSDSINPQKALYTPIKSISAPDPDTLVITLSSPSADLLYWLGFPAAVMIEPSSEQNNATHPIGTGPFLFSNWKKGNQVTLSKYDNYWGEKPKLDKVTFRFISDPQAQAAALSSGGVDAIPQFQAPELTSQFQSDNKFETVIGTTSMEVIAGINNNRKPFNDPRVRQALMMATDRQAIIDATNEGFGTPIGSHFSPSDAGYEDLTNVWPYDPVKAKALLAEAGYPNGFTFTMKMPTLAYAERAAEIMQAYYAMIGVTMKLESSEFPAKWVQDVFKDTNYDMSIVGHAEPMDISIYARHPYYFNYQSTDFDASIAATANTTNEADRLLGYKKSQAILAQDVPALFLYAYPKIGIWKKGLHGMWENLPVPSNDITDAFWSE</sequence>
<feature type="domain" description="Solute-binding protein family 5" evidence="3">
    <location>
        <begin position="72"/>
        <end position="407"/>
    </location>
</feature>
<reference evidence="4 5" key="1">
    <citation type="submission" date="2024-02" db="EMBL/GenBank/DDBJ databases">
        <title>Bacteria isolated from the canopy kelp, Nereocystis luetkeana.</title>
        <authorList>
            <person name="Pfister C.A."/>
            <person name="Younker I.T."/>
            <person name="Light S.H."/>
        </authorList>
    </citation>
    <scope>NUCLEOTIDE SEQUENCE [LARGE SCALE GENOMIC DNA]</scope>
    <source>
        <strain evidence="4 5">TI.1.05</strain>
    </source>
</reference>
<dbReference type="Pfam" id="PF00496">
    <property type="entry name" value="SBP_bac_5"/>
    <property type="match status" value="1"/>
</dbReference>